<evidence type="ECO:0000313" key="8">
    <source>
        <dbReference type="Proteomes" id="UP001320245"/>
    </source>
</evidence>
<dbReference type="Pfam" id="PF06140">
    <property type="entry name" value="Ifi-6-16"/>
    <property type="match status" value="1"/>
</dbReference>
<evidence type="ECO:0000256" key="5">
    <source>
        <dbReference type="ARBA" id="ARBA00023136"/>
    </source>
</evidence>
<dbReference type="AlphaFoldDB" id="A0AAN9U6U0"/>
<dbReference type="Gene3D" id="6.10.110.10">
    <property type="match status" value="1"/>
</dbReference>
<evidence type="ECO:0000256" key="4">
    <source>
        <dbReference type="ARBA" id="ARBA00022989"/>
    </source>
</evidence>
<feature type="transmembrane region" description="Helical" evidence="6">
    <location>
        <begin position="184"/>
        <end position="204"/>
    </location>
</feature>
<comment type="similarity">
    <text evidence="2">Belongs to the IFI6/IFI27 family.</text>
</comment>
<dbReference type="InterPro" id="IPR038213">
    <property type="entry name" value="IFI6/IFI27-like_sf"/>
</dbReference>
<keyword evidence="4 6" id="KW-1133">Transmembrane helix</keyword>
<dbReference type="EMBL" id="JAJSPL020000052">
    <property type="protein sequence ID" value="KAK7732235.1"/>
    <property type="molecule type" value="Genomic_DNA"/>
</dbReference>
<proteinExistence type="inferred from homology"/>
<evidence type="ECO:0000256" key="2">
    <source>
        <dbReference type="ARBA" id="ARBA00007262"/>
    </source>
</evidence>
<gene>
    <name evidence="7" type="ORF">SLS53_008524</name>
</gene>
<comment type="subcellular location">
    <subcellularLocation>
        <location evidence="1">Membrane</location>
        <topology evidence="1">Multi-pass membrane protein</topology>
    </subcellularLocation>
</comment>
<evidence type="ECO:0000256" key="6">
    <source>
        <dbReference type="SAM" id="Phobius"/>
    </source>
</evidence>
<accession>A0AAN9U6U0</accession>
<evidence type="ECO:0000256" key="1">
    <source>
        <dbReference type="ARBA" id="ARBA00004141"/>
    </source>
</evidence>
<protein>
    <submittedName>
        <fullName evidence="7">Uncharacterized protein</fullName>
    </submittedName>
</protein>
<sequence length="208" mass="22613">MSINDVLTTVSQAINNVARDHSNAQAVMAARSEVSQRISDLQYKYSHQWLLDAVKTLVEHLKLGVEVQGIAHNCAWFALQDTTQNAHRHEVSDYVAQLYGNIRSCIEEEQEGWGYHLSLYLVLLLTFLIMTALLGPSWPLLLPLRFLGFGSLGIRAGSTAAWLQSVLFGGSVPAGGWFARATGWGMKGAGSLVVGALGWLYAAARAGV</sequence>
<reference evidence="7 8" key="1">
    <citation type="journal article" date="2023" name="PLoS ONE">
        <title>Cytospora paraplurivora sp. nov. isolated from orchards with fruit tree decline syndrome in Ontario, Canada.</title>
        <authorList>
            <person name="Ilyukhin E."/>
            <person name="Nguyen H.D.T."/>
            <person name="Castle A.J."/>
            <person name="Ellouze W."/>
        </authorList>
    </citation>
    <scope>NUCLEOTIDE SEQUENCE [LARGE SCALE GENOMIC DNA]</scope>
    <source>
        <strain evidence="7 8">FDS-564</strain>
    </source>
</reference>
<comment type="caution">
    <text evidence="7">The sequence shown here is derived from an EMBL/GenBank/DDBJ whole genome shotgun (WGS) entry which is preliminary data.</text>
</comment>
<organism evidence="7 8">
    <name type="scientific">Cytospora paraplurivora</name>
    <dbReference type="NCBI Taxonomy" id="2898453"/>
    <lineage>
        <taxon>Eukaryota</taxon>
        <taxon>Fungi</taxon>
        <taxon>Dikarya</taxon>
        <taxon>Ascomycota</taxon>
        <taxon>Pezizomycotina</taxon>
        <taxon>Sordariomycetes</taxon>
        <taxon>Sordariomycetidae</taxon>
        <taxon>Diaporthales</taxon>
        <taxon>Cytosporaceae</taxon>
        <taxon>Cytospora</taxon>
    </lineage>
</organism>
<feature type="transmembrane region" description="Helical" evidence="6">
    <location>
        <begin position="113"/>
        <end position="134"/>
    </location>
</feature>
<keyword evidence="3 6" id="KW-0812">Transmembrane</keyword>
<dbReference type="InterPro" id="IPR009311">
    <property type="entry name" value="IFI6/IFI27-like"/>
</dbReference>
<dbReference type="Proteomes" id="UP001320245">
    <property type="component" value="Unassembled WGS sequence"/>
</dbReference>
<evidence type="ECO:0000313" key="7">
    <source>
        <dbReference type="EMBL" id="KAK7732235.1"/>
    </source>
</evidence>
<evidence type="ECO:0000256" key="3">
    <source>
        <dbReference type="ARBA" id="ARBA00022692"/>
    </source>
</evidence>
<keyword evidence="5 6" id="KW-0472">Membrane</keyword>
<keyword evidence="8" id="KW-1185">Reference proteome</keyword>
<name>A0AAN9U6U0_9PEZI</name>
<dbReference type="GO" id="GO:0016020">
    <property type="term" value="C:membrane"/>
    <property type="evidence" value="ECO:0007669"/>
    <property type="project" value="UniProtKB-SubCell"/>
</dbReference>